<evidence type="ECO:0000256" key="1">
    <source>
        <dbReference type="ARBA" id="ARBA00004370"/>
    </source>
</evidence>
<evidence type="ECO:0000256" key="4">
    <source>
        <dbReference type="ARBA" id="ARBA00022692"/>
    </source>
</evidence>
<comment type="caution">
    <text evidence="10">The sequence shown here is derived from an EMBL/GenBank/DDBJ whole genome shotgun (WGS) entry which is preliminary data.</text>
</comment>
<evidence type="ECO:0000313" key="10">
    <source>
        <dbReference type="EMBL" id="OGZ67255.1"/>
    </source>
</evidence>
<keyword evidence="7" id="KW-0131">Cell cycle</keyword>
<dbReference type="Proteomes" id="UP000176421">
    <property type="component" value="Unassembled WGS sequence"/>
</dbReference>
<comment type="subcellular location">
    <subcellularLocation>
        <location evidence="1">Membrane</location>
    </subcellularLocation>
</comment>
<dbReference type="GO" id="GO:0005886">
    <property type="term" value="C:plasma membrane"/>
    <property type="evidence" value="ECO:0007669"/>
    <property type="project" value="TreeGrafter"/>
</dbReference>
<evidence type="ECO:0000256" key="8">
    <source>
        <dbReference type="SAM" id="Phobius"/>
    </source>
</evidence>
<keyword evidence="2" id="KW-1003">Cell membrane</keyword>
<dbReference type="AlphaFoldDB" id="A0A1G2HXN7"/>
<dbReference type="PANTHER" id="PTHR37820">
    <property type="entry name" value="CELL DIVISION PROTEIN DIVIB"/>
    <property type="match status" value="1"/>
</dbReference>
<evidence type="ECO:0000313" key="11">
    <source>
        <dbReference type="Proteomes" id="UP000176421"/>
    </source>
</evidence>
<evidence type="ECO:0000256" key="6">
    <source>
        <dbReference type="ARBA" id="ARBA00023136"/>
    </source>
</evidence>
<name>A0A1G2HXN7_9BACT</name>
<dbReference type="EMBL" id="MHOS01000041">
    <property type="protein sequence ID" value="OGZ67255.1"/>
    <property type="molecule type" value="Genomic_DNA"/>
</dbReference>
<gene>
    <name evidence="10" type="ORF">A3D35_00785</name>
</gene>
<dbReference type="GO" id="GO:0051301">
    <property type="term" value="P:cell division"/>
    <property type="evidence" value="ECO:0007669"/>
    <property type="project" value="UniProtKB-KW"/>
</dbReference>
<feature type="domain" description="POTRA" evidence="9">
    <location>
        <begin position="48"/>
        <end position="130"/>
    </location>
</feature>
<dbReference type="PROSITE" id="PS51779">
    <property type="entry name" value="POTRA"/>
    <property type="match status" value="1"/>
</dbReference>
<dbReference type="InterPro" id="IPR050487">
    <property type="entry name" value="FtsQ_DivIB"/>
</dbReference>
<sequence>MSYRKKHIKPHLKRLKPKKLFFKRPIFWFSTSLLIILIFSYFLLFSWFQVSSINISGNQKVKTEDIEKLVDSFVNKKILSLGFLNVNSKSIILLNGKKLSYEILSKLPDIGEIKIKKQFSNTINVSVKERGQFAILCNENNTCFSIDDSGTIFSNVLGEFNDSLVLEKNINLGETDLGQNVIDKNIIDQIKMVNQSLVDNFQIKVTKVFISNYLQFKTSEGWSAYFDNSSDMKLQISEIDSLLKGEISEEKRKNLTYIYLQYKDRAYYK</sequence>
<evidence type="ECO:0000259" key="9">
    <source>
        <dbReference type="PROSITE" id="PS51779"/>
    </source>
</evidence>
<keyword evidence="5 8" id="KW-1133">Transmembrane helix</keyword>
<dbReference type="STRING" id="1802206.A3D35_00785"/>
<dbReference type="Pfam" id="PF08478">
    <property type="entry name" value="POTRA_1"/>
    <property type="match status" value="1"/>
</dbReference>
<protein>
    <recommendedName>
        <fullName evidence="9">POTRA domain-containing protein</fullName>
    </recommendedName>
</protein>
<dbReference type="InterPro" id="IPR034746">
    <property type="entry name" value="POTRA"/>
</dbReference>
<reference evidence="10 11" key="1">
    <citation type="journal article" date="2016" name="Nat. Commun.">
        <title>Thousands of microbial genomes shed light on interconnected biogeochemical processes in an aquifer system.</title>
        <authorList>
            <person name="Anantharaman K."/>
            <person name="Brown C.T."/>
            <person name="Hug L.A."/>
            <person name="Sharon I."/>
            <person name="Castelle C.J."/>
            <person name="Probst A.J."/>
            <person name="Thomas B.C."/>
            <person name="Singh A."/>
            <person name="Wilkins M.J."/>
            <person name="Karaoz U."/>
            <person name="Brodie E.L."/>
            <person name="Williams K.H."/>
            <person name="Hubbard S.S."/>
            <person name="Banfield J.F."/>
        </authorList>
    </citation>
    <scope>NUCLEOTIDE SEQUENCE [LARGE SCALE GENOMIC DNA]</scope>
</reference>
<evidence type="ECO:0000256" key="5">
    <source>
        <dbReference type="ARBA" id="ARBA00022989"/>
    </source>
</evidence>
<dbReference type="InterPro" id="IPR013685">
    <property type="entry name" value="POTRA_FtsQ_type"/>
</dbReference>
<keyword evidence="4 8" id="KW-0812">Transmembrane</keyword>
<proteinExistence type="predicted"/>
<accession>A0A1G2HXN7</accession>
<evidence type="ECO:0000256" key="3">
    <source>
        <dbReference type="ARBA" id="ARBA00022618"/>
    </source>
</evidence>
<evidence type="ECO:0000256" key="2">
    <source>
        <dbReference type="ARBA" id="ARBA00022475"/>
    </source>
</evidence>
<feature type="transmembrane region" description="Helical" evidence="8">
    <location>
        <begin position="26"/>
        <end position="48"/>
    </location>
</feature>
<keyword evidence="6 8" id="KW-0472">Membrane</keyword>
<evidence type="ECO:0000256" key="7">
    <source>
        <dbReference type="ARBA" id="ARBA00023306"/>
    </source>
</evidence>
<dbReference type="PANTHER" id="PTHR37820:SF1">
    <property type="entry name" value="CELL DIVISION PROTEIN FTSQ"/>
    <property type="match status" value="1"/>
</dbReference>
<keyword evidence="3" id="KW-0132">Cell division</keyword>
<organism evidence="10 11">
    <name type="scientific">Candidatus Staskawiczbacteria bacterium RIFCSPHIGHO2_02_FULL_34_9</name>
    <dbReference type="NCBI Taxonomy" id="1802206"/>
    <lineage>
        <taxon>Bacteria</taxon>
        <taxon>Candidatus Staskawicziibacteriota</taxon>
    </lineage>
</organism>